<dbReference type="InterPro" id="IPR052953">
    <property type="entry name" value="Ser-rich/MCO-related"/>
</dbReference>
<reference evidence="3 4" key="1">
    <citation type="journal article" date="2019" name="Nat. Ecol. Evol.">
        <title>Megaphylogeny resolves global patterns of mushroom evolution.</title>
        <authorList>
            <person name="Varga T."/>
            <person name="Krizsan K."/>
            <person name="Foldi C."/>
            <person name="Dima B."/>
            <person name="Sanchez-Garcia M."/>
            <person name="Sanchez-Ramirez S."/>
            <person name="Szollosi G.J."/>
            <person name="Szarkandi J.G."/>
            <person name="Papp V."/>
            <person name="Albert L."/>
            <person name="Andreopoulos W."/>
            <person name="Angelini C."/>
            <person name="Antonin V."/>
            <person name="Barry K.W."/>
            <person name="Bougher N.L."/>
            <person name="Buchanan P."/>
            <person name="Buyck B."/>
            <person name="Bense V."/>
            <person name="Catcheside P."/>
            <person name="Chovatia M."/>
            <person name="Cooper J."/>
            <person name="Damon W."/>
            <person name="Desjardin D."/>
            <person name="Finy P."/>
            <person name="Geml J."/>
            <person name="Haridas S."/>
            <person name="Hughes K."/>
            <person name="Justo A."/>
            <person name="Karasinski D."/>
            <person name="Kautmanova I."/>
            <person name="Kiss B."/>
            <person name="Kocsube S."/>
            <person name="Kotiranta H."/>
            <person name="LaButti K.M."/>
            <person name="Lechner B.E."/>
            <person name="Liimatainen K."/>
            <person name="Lipzen A."/>
            <person name="Lukacs Z."/>
            <person name="Mihaltcheva S."/>
            <person name="Morgado L.N."/>
            <person name="Niskanen T."/>
            <person name="Noordeloos M.E."/>
            <person name="Ohm R.A."/>
            <person name="Ortiz-Santana B."/>
            <person name="Ovrebo C."/>
            <person name="Racz N."/>
            <person name="Riley R."/>
            <person name="Savchenko A."/>
            <person name="Shiryaev A."/>
            <person name="Soop K."/>
            <person name="Spirin V."/>
            <person name="Szebenyi C."/>
            <person name="Tomsovsky M."/>
            <person name="Tulloss R.E."/>
            <person name="Uehling J."/>
            <person name="Grigoriev I.V."/>
            <person name="Vagvolgyi C."/>
            <person name="Papp T."/>
            <person name="Martin F.M."/>
            <person name="Miettinen O."/>
            <person name="Hibbett D.S."/>
            <person name="Nagy L.G."/>
        </authorList>
    </citation>
    <scope>NUCLEOTIDE SEQUENCE [LARGE SCALE GENOMIC DNA]</scope>
    <source>
        <strain evidence="3 4">FP101781</strain>
    </source>
</reference>
<evidence type="ECO:0008006" key="5">
    <source>
        <dbReference type="Google" id="ProtNLM"/>
    </source>
</evidence>
<dbReference type="InterPro" id="IPR008972">
    <property type="entry name" value="Cupredoxin"/>
</dbReference>
<evidence type="ECO:0000313" key="3">
    <source>
        <dbReference type="EMBL" id="TEB25903.1"/>
    </source>
</evidence>
<proteinExistence type="predicted"/>
<dbReference type="Proteomes" id="UP000298030">
    <property type="component" value="Unassembled WGS sequence"/>
</dbReference>
<keyword evidence="2" id="KW-0732">Signal</keyword>
<dbReference type="OrthoDB" id="1921208at2759"/>
<evidence type="ECO:0000256" key="1">
    <source>
        <dbReference type="SAM" id="MobiDB-lite"/>
    </source>
</evidence>
<evidence type="ECO:0000256" key="2">
    <source>
        <dbReference type="SAM" id="SignalP"/>
    </source>
</evidence>
<feature type="chain" id="PRO_5021208264" description="Cupredoxin" evidence="2">
    <location>
        <begin position="18"/>
        <end position="213"/>
    </location>
</feature>
<feature type="signal peptide" evidence="2">
    <location>
        <begin position="1"/>
        <end position="17"/>
    </location>
</feature>
<dbReference type="PANTHER" id="PTHR34883:SF15">
    <property type="entry name" value="EXTRACELLULAR SERINE-RICH PROTEIN"/>
    <property type="match status" value="1"/>
</dbReference>
<dbReference type="STRING" id="71717.A0A4Y7SVL1"/>
<dbReference type="PANTHER" id="PTHR34883">
    <property type="entry name" value="SERINE-RICH PROTEIN, PUTATIVE-RELATED-RELATED"/>
    <property type="match status" value="1"/>
</dbReference>
<sequence>MKFALALVTLLPLFVKGADIPVAVGQTGLTFEPSSVTAAEGDVIVFSFYPKNHTVTQSSFAAPCTKLVDDDGPDDDDDDAVADSGFVPVTDASTPTVWNYTVTSDDPTWFYCAQASPVNHCTGGMVFAINPSAERTFEAFQQNARNGGTGSSSTTGTGTASPTNTSPGSSTTSSQATNTAAAGGNGNGAVSVAASGGAASLLAIAGAVAAFAL</sequence>
<name>A0A4Y7SVL1_COPMI</name>
<organism evidence="3 4">
    <name type="scientific">Coprinellus micaceus</name>
    <name type="common">Glistening ink-cap mushroom</name>
    <name type="synonym">Coprinus micaceus</name>
    <dbReference type="NCBI Taxonomy" id="71717"/>
    <lineage>
        <taxon>Eukaryota</taxon>
        <taxon>Fungi</taxon>
        <taxon>Dikarya</taxon>
        <taxon>Basidiomycota</taxon>
        <taxon>Agaricomycotina</taxon>
        <taxon>Agaricomycetes</taxon>
        <taxon>Agaricomycetidae</taxon>
        <taxon>Agaricales</taxon>
        <taxon>Agaricineae</taxon>
        <taxon>Psathyrellaceae</taxon>
        <taxon>Coprinellus</taxon>
    </lineage>
</organism>
<gene>
    <name evidence="3" type="ORF">FA13DRAFT_1737816</name>
</gene>
<evidence type="ECO:0000313" key="4">
    <source>
        <dbReference type="Proteomes" id="UP000298030"/>
    </source>
</evidence>
<feature type="region of interest" description="Disordered" evidence="1">
    <location>
        <begin position="143"/>
        <end position="183"/>
    </location>
</feature>
<dbReference type="AlphaFoldDB" id="A0A4Y7SVL1"/>
<comment type="caution">
    <text evidence="3">The sequence shown here is derived from an EMBL/GenBank/DDBJ whole genome shotgun (WGS) entry which is preliminary data.</text>
</comment>
<feature type="compositionally biased region" description="Low complexity" evidence="1">
    <location>
        <begin position="151"/>
        <end position="183"/>
    </location>
</feature>
<accession>A0A4Y7SVL1</accession>
<keyword evidence="4" id="KW-1185">Reference proteome</keyword>
<dbReference type="Gene3D" id="2.60.40.420">
    <property type="entry name" value="Cupredoxins - blue copper proteins"/>
    <property type="match status" value="1"/>
</dbReference>
<protein>
    <recommendedName>
        <fullName evidence="5">Cupredoxin</fullName>
    </recommendedName>
</protein>
<dbReference type="CDD" id="cd00920">
    <property type="entry name" value="Cupredoxin"/>
    <property type="match status" value="1"/>
</dbReference>
<dbReference type="SUPFAM" id="SSF49503">
    <property type="entry name" value="Cupredoxins"/>
    <property type="match status" value="1"/>
</dbReference>
<dbReference type="EMBL" id="QPFP01000052">
    <property type="protein sequence ID" value="TEB25903.1"/>
    <property type="molecule type" value="Genomic_DNA"/>
</dbReference>